<dbReference type="OrthoDB" id="10254737at2759"/>
<keyword evidence="3" id="KW-0963">Cytoplasm</keyword>
<evidence type="ECO:0000313" key="12">
    <source>
        <dbReference type="WBParaSite" id="ACOC_0000623401-mRNA-1"/>
    </source>
</evidence>
<evidence type="ECO:0000313" key="10">
    <source>
        <dbReference type="EMBL" id="VDM57820.1"/>
    </source>
</evidence>
<dbReference type="InterPro" id="IPR037171">
    <property type="entry name" value="NagB/RpiA_transferase-like"/>
</dbReference>
<dbReference type="AlphaFoldDB" id="A0A0R3PMS3"/>
<proteinExistence type="inferred from homology"/>
<dbReference type="Proteomes" id="UP000267027">
    <property type="component" value="Unassembled WGS sequence"/>
</dbReference>
<dbReference type="STRING" id="334426.A0A0R3PMS3"/>
<evidence type="ECO:0000256" key="5">
    <source>
        <dbReference type="ARBA" id="ARBA00022917"/>
    </source>
</evidence>
<evidence type="ECO:0000256" key="6">
    <source>
        <dbReference type="ARBA" id="ARBA00044147"/>
    </source>
</evidence>
<sequence>MYRVSAAIFSDKSGTNLPSPEGWKAWRATGAWIDSMCVLQGASDHCATRAIMSSGRKASLQTFVVMMYIPPLLCSNSLAPSSAAHIHPAFINLSVRCEQNIIDEVDTLCLSFIAAFKEYLSGWTAQRQKENRDPSSTGHDLDIAIRPQIAHLTQEGRWPLPGPLGNIVRQLKKEILKLGTVVGNDCEEENFSSAYRAISDYLLGKMKTSPKGSMVILGCSAVLSNGCIIAPKGSILVALAAKAFNIPVVVVSQTLKFVDKVQSYGRVALLTRESTEPVPPDLVTAIVTDIRVLPPSSAPAVLKAKALDLE</sequence>
<dbReference type="WBParaSite" id="ACOC_0000623401-mRNA-1">
    <property type="protein sequence ID" value="ACOC_0000623401-mRNA-1"/>
    <property type="gene ID" value="ACOC_0000623401"/>
</dbReference>
<dbReference type="Pfam" id="PF01008">
    <property type="entry name" value="IF-2B"/>
    <property type="match status" value="1"/>
</dbReference>
<organism evidence="12">
    <name type="scientific">Angiostrongylus costaricensis</name>
    <name type="common">Nematode worm</name>
    <dbReference type="NCBI Taxonomy" id="334426"/>
    <lineage>
        <taxon>Eukaryota</taxon>
        <taxon>Metazoa</taxon>
        <taxon>Ecdysozoa</taxon>
        <taxon>Nematoda</taxon>
        <taxon>Chromadorea</taxon>
        <taxon>Rhabditida</taxon>
        <taxon>Rhabditina</taxon>
        <taxon>Rhabditomorpha</taxon>
        <taxon>Strongyloidea</taxon>
        <taxon>Metastrongylidae</taxon>
        <taxon>Angiostrongylus</taxon>
    </lineage>
</organism>
<evidence type="ECO:0000256" key="1">
    <source>
        <dbReference type="ARBA" id="ARBA00004514"/>
    </source>
</evidence>
<evidence type="ECO:0000256" key="7">
    <source>
        <dbReference type="ARBA" id="ARBA00044356"/>
    </source>
</evidence>
<dbReference type="PANTHER" id="PTHR10233">
    <property type="entry name" value="TRANSLATION INITIATION FACTOR EIF-2B"/>
    <property type="match status" value="1"/>
</dbReference>
<dbReference type="Gene3D" id="3.40.50.10470">
    <property type="entry name" value="Translation initiation factor eif-2b, domain 2"/>
    <property type="match status" value="1"/>
</dbReference>
<gene>
    <name evidence="10" type="ORF">ACOC_LOCUS6235</name>
</gene>
<comment type="subcellular location">
    <subcellularLocation>
        <location evidence="1">Cytoplasm</location>
        <location evidence="1">Cytosol</location>
    </subcellularLocation>
</comment>
<dbReference type="EMBL" id="UYYA01003929">
    <property type="protein sequence ID" value="VDM57820.1"/>
    <property type="molecule type" value="Genomic_DNA"/>
</dbReference>
<comment type="similarity">
    <text evidence="2 9">Belongs to the eIF-2B alpha/beta/delta subunits family.</text>
</comment>
<dbReference type="InterPro" id="IPR042529">
    <property type="entry name" value="IF_2B-like_C"/>
</dbReference>
<dbReference type="PANTHER" id="PTHR10233:SF14">
    <property type="entry name" value="TRANSLATION INITIATION FACTOR EIF-2B SUBUNIT DELTA"/>
    <property type="match status" value="1"/>
</dbReference>
<dbReference type="SUPFAM" id="SSF100950">
    <property type="entry name" value="NagB/RpiA/CoA transferase-like"/>
    <property type="match status" value="1"/>
</dbReference>
<dbReference type="InterPro" id="IPR000649">
    <property type="entry name" value="IF-2B-related"/>
</dbReference>
<evidence type="ECO:0000256" key="9">
    <source>
        <dbReference type="RuleBase" id="RU003814"/>
    </source>
</evidence>
<comment type="subunit">
    <text evidence="8">Component of the translation initiation factor 2B (eIF2B) complex which is a heterodecamer of two sets of five different subunits: alpha, beta, gamma, delta and epsilon. Subunits alpha, beta and delta comprise a regulatory subcomplex and subunits epsilon and gamma comprise a catalytic subcomplex. Within the complex, the hexameric regulatory complex resides at the center, with the two heterodimeric catalytic subcomplexes bound on opposite sides.</text>
</comment>
<keyword evidence="11" id="KW-1185">Reference proteome</keyword>
<keyword evidence="5" id="KW-0648">Protein biosynthesis</keyword>
<reference evidence="10 11" key="2">
    <citation type="submission" date="2018-11" db="EMBL/GenBank/DDBJ databases">
        <authorList>
            <consortium name="Pathogen Informatics"/>
        </authorList>
    </citation>
    <scope>NUCLEOTIDE SEQUENCE [LARGE SCALE GENOMIC DNA]</scope>
    <source>
        <strain evidence="10 11">Costa Rica</strain>
    </source>
</reference>
<accession>A0A0R3PMS3</accession>
<dbReference type="GO" id="GO:0005829">
    <property type="term" value="C:cytosol"/>
    <property type="evidence" value="ECO:0007669"/>
    <property type="project" value="UniProtKB-SubCell"/>
</dbReference>
<evidence type="ECO:0000313" key="11">
    <source>
        <dbReference type="Proteomes" id="UP000267027"/>
    </source>
</evidence>
<evidence type="ECO:0000256" key="2">
    <source>
        <dbReference type="ARBA" id="ARBA00007251"/>
    </source>
</evidence>
<evidence type="ECO:0000256" key="8">
    <source>
        <dbReference type="ARBA" id="ARBA00046432"/>
    </source>
</evidence>
<keyword evidence="4" id="KW-0396">Initiation factor</keyword>
<evidence type="ECO:0000256" key="4">
    <source>
        <dbReference type="ARBA" id="ARBA00022540"/>
    </source>
</evidence>
<reference evidence="12" key="1">
    <citation type="submission" date="2016-04" db="UniProtKB">
        <authorList>
            <consortium name="WormBaseParasite"/>
        </authorList>
    </citation>
    <scope>IDENTIFICATION</scope>
</reference>
<protein>
    <recommendedName>
        <fullName evidence="6">Translation initiation factor eIF2B subunit delta</fullName>
    </recommendedName>
    <alternativeName>
        <fullName evidence="7">eIF2B GDP-GTP exchange factor subunit delta</fullName>
    </alternativeName>
</protein>
<evidence type="ECO:0000256" key="3">
    <source>
        <dbReference type="ARBA" id="ARBA00022490"/>
    </source>
</evidence>
<name>A0A0R3PMS3_ANGCS</name>
<dbReference type="GO" id="GO:0003743">
    <property type="term" value="F:translation initiation factor activity"/>
    <property type="evidence" value="ECO:0007669"/>
    <property type="project" value="UniProtKB-KW"/>
</dbReference>